<protein>
    <submittedName>
        <fullName evidence="1">Uncharacterized protein</fullName>
    </submittedName>
</protein>
<dbReference type="EMBL" id="BK032652">
    <property type="protein sequence ID" value="DAF53379.1"/>
    <property type="molecule type" value="Genomic_DNA"/>
</dbReference>
<name>A0A8S5SRD7_9CAUD</name>
<reference evidence="1" key="1">
    <citation type="journal article" date="2021" name="Proc. Natl. Acad. Sci. U.S.A.">
        <title>A Catalog of Tens of Thousands of Viruses from Human Metagenomes Reveals Hidden Associations with Chronic Diseases.</title>
        <authorList>
            <person name="Tisza M.J."/>
            <person name="Buck C.B."/>
        </authorList>
    </citation>
    <scope>NUCLEOTIDE SEQUENCE</scope>
    <source>
        <strain evidence="1">CtkyE7</strain>
    </source>
</reference>
<organism evidence="1">
    <name type="scientific">Siphoviridae sp. ctkyE7</name>
    <dbReference type="NCBI Taxonomy" id="2827926"/>
    <lineage>
        <taxon>Viruses</taxon>
        <taxon>Duplodnaviria</taxon>
        <taxon>Heunggongvirae</taxon>
        <taxon>Uroviricota</taxon>
        <taxon>Caudoviricetes</taxon>
    </lineage>
</organism>
<evidence type="ECO:0000313" key="1">
    <source>
        <dbReference type="EMBL" id="DAF53379.1"/>
    </source>
</evidence>
<sequence length="145" mass="17334">MEIFKEKEKKVRFKLPEAAFRKLCRLVKQRDEELAETYQSIIGEWPPSRGEVHHAKHAGSGGPDKEDNLIHLSYETHRFKAHGLSGTRKQYMDEQIKTYLNCHAVKEWRKEHEMELQELYKTEEERRIKKKRAGCIPKKPKWAKY</sequence>
<accession>A0A8S5SRD7</accession>
<proteinExistence type="predicted"/>